<protein>
    <submittedName>
        <fullName evidence="2">Uncharacterized protein</fullName>
    </submittedName>
</protein>
<feature type="compositionally biased region" description="Basic and acidic residues" evidence="1">
    <location>
        <begin position="218"/>
        <end position="228"/>
    </location>
</feature>
<feature type="compositionally biased region" description="Polar residues" evidence="1">
    <location>
        <begin position="351"/>
        <end position="380"/>
    </location>
</feature>
<dbReference type="Proteomes" id="UP000664169">
    <property type="component" value="Unassembled WGS sequence"/>
</dbReference>
<accession>A0A8H3FHF0</accession>
<dbReference type="EMBL" id="CAJPDQ010000021">
    <property type="protein sequence ID" value="CAF9924543.1"/>
    <property type="molecule type" value="Genomic_DNA"/>
</dbReference>
<feature type="compositionally biased region" description="Polar residues" evidence="1">
    <location>
        <begin position="396"/>
        <end position="419"/>
    </location>
</feature>
<dbReference type="OrthoDB" id="5404004at2759"/>
<feature type="compositionally biased region" description="Polar residues" evidence="1">
    <location>
        <begin position="199"/>
        <end position="210"/>
    </location>
</feature>
<feature type="compositionally biased region" description="Pro residues" evidence="1">
    <location>
        <begin position="238"/>
        <end position="252"/>
    </location>
</feature>
<feature type="region of interest" description="Disordered" evidence="1">
    <location>
        <begin position="351"/>
        <end position="425"/>
    </location>
</feature>
<keyword evidence="3" id="KW-1185">Reference proteome</keyword>
<gene>
    <name evidence="2" type="ORF">GOMPHAMPRED_003669</name>
</gene>
<sequence length="626" mass="68936">MASQSETRNPIRHFPRRTASKGHAVKISAPMLTYTDAENRLDLYTLPPRITRSMTTHSLKPTRSKLKKKIHIADLTVGRNPPFPSAAPTFSQKPVTSPTTVGVTLGSPTYWPSARPSARRGSLDSCLPPRNDIAVVPSGLQSSGALNKESRRNLFSNFFGRKPSVKARNEFYKIQPSQIPKTLVAVDGQRTADQKVQRMPSTPTSTTARLRNQGIRKPLGDTRPRLERSATTPFEYPSRPPSPPPKDFPPRPPVSIQKVAETCANCPVQSPILKINIPDITLERYSVMFKDVLKPRQSLLARRHAQLKDLEISDSIPEVPMITHESGEGNSAAAPSSQLLPHKIFFPERSSSGLGVSQRTGLSRSNTLPTLIRQPQPTSAHSKRTDPHIVRARSPSYGSETPNSMHSEWQSQESPGVSDTSDEDFDDGMCENIIIQLEDLSLPHGPPIQRGPGFTKELQDSSVLTFSAIKQPPIREFSRLQNFTEQSQYSARELLHNKASTPANHNLLPFSAISSGNGVVAPSGHLMAEQRQQFIPPGSHSQQTTARPFHHLNPLTSSPASPTEITTARQLSWTRSQQIALVNTKQAVQPRITIVESSPVSKLNVSDILTVGHARNRSEHVVVESV</sequence>
<feature type="region of interest" description="Disordered" evidence="1">
    <location>
        <begin position="188"/>
        <end position="252"/>
    </location>
</feature>
<feature type="compositionally biased region" description="Basic residues" evidence="1">
    <location>
        <begin position="10"/>
        <end position="22"/>
    </location>
</feature>
<organism evidence="2 3">
    <name type="scientific">Gomphillus americanus</name>
    <dbReference type="NCBI Taxonomy" id="1940652"/>
    <lineage>
        <taxon>Eukaryota</taxon>
        <taxon>Fungi</taxon>
        <taxon>Dikarya</taxon>
        <taxon>Ascomycota</taxon>
        <taxon>Pezizomycotina</taxon>
        <taxon>Lecanoromycetes</taxon>
        <taxon>OSLEUM clade</taxon>
        <taxon>Ostropomycetidae</taxon>
        <taxon>Ostropales</taxon>
        <taxon>Graphidaceae</taxon>
        <taxon>Gomphilloideae</taxon>
        <taxon>Gomphillus</taxon>
    </lineage>
</organism>
<proteinExistence type="predicted"/>
<dbReference type="AlphaFoldDB" id="A0A8H3FHF0"/>
<feature type="region of interest" description="Disordered" evidence="1">
    <location>
        <begin position="1"/>
        <end position="22"/>
    </location>
</feature>
<evidence type="ECO:0000313" key="3">
    <source>
        <dbReference type="Proteomes" id="UP000664169"/>
    </source>
</evidence>
<evidence type="ECO:0000313" key="2">
    <source>
        <dbReference type="EMBL" id="CAF9924543.1"/>
    </source>
</evidence>
<evidence type="ECO:0000256" key="1">
    <source>
        <dbReference type="SAM" id="MobiDB-lite"/>
    </source>
</evidence>
<name>A0A8H3FHF0_9LECA</name>
<reference evidence="2" key="1">
    <citation type="submission" date="2021-03" db="EMBL/GenBank/DDBJ databases">
        <authorList>
            <person name="Tagirdzhanova G."/>
        </authorList>
    </citation>
    <scope>NUCLEOTIDE SEQUENCE</scope>
</reference>
<comment type="caution">
    <text evidence="2">The sequence shown here is derived from an EMBL/GenBank/DDBJ whole genome shotgun (WGS) entry which is preliminary data.</text>
</comment>